<feature type="domain" description="PPM-type phosphatase" evidence="11">
    <location>
        <begin position="19"/>
        <end position="339"/>
    </location>
</feature>
<dbReference type="EMBL" id="MJEQ01001233">
    <property type="protein sequence ID" value="OIT31615.1"/>
    <property type="molecule type" value="Genomic_DNA"/>
</dbReference>
<keyword evidence="6" id="KW-0460">Magnesium</keyword>
<evidence type="ECO:0000256" key="6">
    <source>
        <dbReference type="ARBA" id="ARBA00022842"/>
    </source>
</evidence>
<dbReference type="SMR" id="A0A314KR13"/>
<sequence length="346" mass="37623">MADPNSSASGEPPNAPVPVVGAISIPGRQRSMEDAISVRPNLCSPNLSRGRPIDFFAVYDGHGGPHAAALCRDRMYLILQEELMLVRTTVDMSSGSSSGSGISRRGRRERLERQRVTEAWKRVLRRCFHRIDEMALFTCCECGTGTPCGCPPNTLGMAGSTAVMAVVTEETIIVANCGDSRAVLSRGGRAIPLSFDHKPDRQDERARIESCGGRVLFADCPRVQGILAMSRAIGDKYLKPYVTSEPEITFTKREAEDECLILASDGLWDVISTEMACEVARECLREENPTGNHSFRPWVEGDGEGAIISSQSASAAALLTRLALGRNSYDNISVIVVDLKRNYAGR</sequence>
<dbReference type="EC" id="3.1.3.16" evidence="3"/>
<keyword evidence="13" id="KW-1185">Reference proteome</keyword>
<evidence type="ECO:0000259" key="11">
    <source>
        <dbReference type="PROSITE" id="PS51746"/>
    </source>
</evidence>
<keyword evidence="4" id="KW-0479">Metal-binding</keyword>
<comment type="cofactor">
    <cofactor evidence="2">
        <name>Mg(2+)</name>
        <dbReference type="ChEBI" id="CHEBI:18420"/>
    </cofactor>
</comment>
<reference evidence="12" key="1">
    <citation type="submission" date="2016-11" db="EMBL/GenBank/DDBJ databases">
        <title>The genome of Nicotiana attenuata.</title>
        <authorList>
            <person name="Xu S."/>
            <person name="Brockmoeller T."/>
            <person name="Gaquerel E."/>
            <person name="Navarro A."/>
            <person name="Kuhl H."/>
            <person name="Gase K."/>
            <person name="Ling Z."/>
            <person name="Zhou W."/>
            <person name="Kreitzer C."/>
            <person name="Stanke M."/>
            <person name="Tang H."/>
            <person name="Lyons E."/>
            <person name="Pandey P."/>
            <person name="Pandey S.P."/>
            <person name="Timmermann B."/>
            <person name="Baldwin I.T."/>
        </authorList>
    </citation>
    <scope>NUCLEOTIDE SEQUENCE [LARGE SCALE GENOMIC DNA]</scope>
    <source>
        <strain evidence="12">UT</strain>
    </source>
</reference>
<evidence type="ECO:0000256" key="7">
    <source>
        <dbReference type="ARBA" id="ARBA00022912"/>
    </source>
</evidence>
<dbReference type="Proteomes" id="UP000187609">
    <property type="component" value="Unassembled WGS sequence"/>
</dbReference>
<dbReference type="STRING" id="49451.A0A314KR13"/>
<dbReference type="CDD" id="cd00143">
    <property type="entry name" value="PP2Cc"/>
    <property type="match status" value="1"/>
</dbReference>
<comment type="caution">
    <text evidence="12">The sequence shown here is derived from an EMBL/GenBank/DDBJ whole genome shotgun (WGS) entry which is preliminary data.</text>
</comment>
<dbReference type="PANTHER" id="PTHR47992">
    <property type="entry name" value="PROTEIN PHOSPHATASE"/>
    <property type="match status" value="1"/>
</dbReference>
<feature type="compositionally biased region" description="Low complexity" evidence="10">
    <location>
        <begin position="93"/>
        <end position="103"/>
    </location>
</feature>
<dbReference type="InterPro" id="IPR001932">
    <property type="entry name" value="PPM-type_phosphatase-like_dom"/>
</dbReference>
<dbReference type="Pfam" id="PF00481">
    <property type="entry name" value="PP2C"/>
    <property type="match status" value="2"/>
</dbReference>
<evidence type="ECO:0000256" key="2">
    <source>
        <dbReference type="ARBA" id="ARBA00001946"/>
    </source>
</evidence>
<dbReference type="SUPFAM" id="SSF81606">
    <property type="entry name" value="PP2C-like"/>
    <property type="match status" value="1"/>
</dbReference>
<dbReference type="GO" id="GO:0004722">
    <property type="term" value="F:protein serine/threonine phosphatase activity"/>
    <property type="evidence" value="ECO:0007669"/>
    <property type="project" value="UniProtKB-EC"/>
</dbReference>
<evidence type="ECO:0000256" key="5">
    <source>
        <dbReference type="ARBA" id="ARBA00022801"/>
    </source>
</evidence>
<dbReference type="Gramene" id="OIT31615">
    <property type="protein sequence ID" value="OIT31615"/>
    <property type="gene ID" value="A4A49_12269"/>
</dbReference>
<dbReference type="PROSITE" id="PS51746">
    <property type="entry name" value="PPM_2"/>
    <property type="match status" value="1"/>
</dbReference>
<comment type="similarity">
    <text evidence="9">Belongs to the PP2C family.</text>
</comment>
<name>A0A314KR13_NICAT</name>
<evidence type="ECO:0000256" key="4">
    <source>
        <dbReference type="ARBA" id="ARBA00022723"/>
    </source>
</evidence>
<evidence type="ECO:0000256" key="1">
    <source>
        <dbReference type="ARBA" id="ARBA00001936"/>
    </source>
</evidence>
<evidence type="ECO:0000256" key="8">
    <source>
        <dbReference type="ARBA" id="ARBA00023211"/>
    </source>
</evidence>
<dbReference type="FunFam" id="3.60.40.10:FF:000291">
    <property type="entry name" value="Protein phosphatase 2C 50"/>
    <property type="match status" value="1"/>
</dbReference>
<accession>A0A314KR13</accession>
<dbReference type="InterPro" id="IPR036457">
    <property type="entry name" value="PPM-type-like_dom_sf"/>
</dbReference>
<dbReference type="PROSITE" id="PS01032">
    <property type="entry name" value="PPM_1"/>
    <property type="match status" value="1"/>
</dbReference>
<evidence type="ECO:0000313" key="13">
    <source>
        <dbReference type="Proteomes" id="UP000187609"/>
    </source>
</evidence>
<dbReference type="GO" id="GO:0046872">
    <property type="term" value="F:metal ion binding"/>
    <property type="evidence" value="ECO:0007669"/>
    <property type="project" value="UniProtKB-KW"/>
</dbReference>
<dbReference type="SMART" id="SM00332">
    <property type="entry name" value="PP2Cc"/>
    <property type="match status" value="1"/>
</dbReference>
<keyword evidence="8" id="KW-0464">Manganese</keyword>
<dbReference type="AlphaFoldDB" id="A0A314KR13"/>
<feature type="region of interest" description="Disordered" evidence="10">
    <location>
        <begin position="90"/>
        <end position="109"/>
    </location>
</feature>
<comment type="cofactor">
    <cofactor evidence="1">
        <name>Mn(2+)</name>
        <dbReference type="ChEBI" id="CHEBI:29035"/>
    </cofactor>
</comment>
<dbReference type="InterPro" id="IPR015655">
    <property type="entry name" value="PP2C"/>
</dbReference>
<evidence type="ECO:0000256" key="10">
    <source>
        <dbReference type="SAM" id="MobiDB-lite"/>
    </source>
</evidence>
<proteinExistence type="inferred from homology"/>
<evidence type="ECO:0000256" key="9">
    <source>
        <dbReference type="RuleBase" id="RU003465"/>
    </source>
</evidence>
<evidence type="ECO:0000256" key="3">
    <source>
        <dbReference type="ARBA" id="ARBA00013081"/>
    </source>
</evidence>
<organism evidence="12 13">
    <name type="scientific">Nicotiana attenuata</name>
    <name type="common">Coyote tobacco</name>
    <dbReference type="NCBI Taxonomy" id="49451"/>
    <lineage>
        <taxon>Eukaryota</taxon>
        <taxon>Viridiplantae</taxon>
        <taxon>Streptophyta</taxon>
        <taxon>Embryophyta</taxon>
        <taxon>Tracheophyta</taxon>
        <taxon>Spermatophyta</taxon>
        <taxon>Magnoliopsida</taxon>
        <taxon>eudicotyledons</taxon>
        <taxon>Gunneridae</taxon>
        <taxon>Pentapetalae</taxon>
        <taxon>asterids</taxon>
        <taxon>lamiids</taxon>
        <taxon>Solanales</taxon>
        <taxon>Solanaceae</taxon>
        <taxon>Nicotianoideae</taxon>
        <taxon>Nicotianeae</taxon>
        <taxon>Nicotiana</taxon>
    </lineage>
</organism>
<evidence type="ECO:0000313" key="12">
    <source>
        <dbReference type="EMBL" id="OIT31615.1"/>
    </source>
</evidence>
<dbReference type="Gene3D" id="3.60.40.10">
    <property type="entry name" value="PPM-type phosphatase domain"/>
    <property type="match status" value="1"/>
</dbReference>
<gene>
    <name evidence="12" type="primary">AHG1_2</name>
    <name evidence="12" type="ORF">A4A49_12269</name>
</gene>
<dbReference type="InterPro" id="IPR000222">
    <property type="entry name" value="PP2C_BS"/>
</dbReference>
<protein>
    <recommendedName>
        <fullName evidence="3">protein-serine/threonine phosphatase</fullName>
        <ecNumber evidence="3">3.1.3.16</ecNumber>
    </recommendedName>
</protein>
<keyword evidence="5 9" id="KW-0378">Hydrolase</keyword>
<keyword evidence="7 9" id="KW-0904">Protein phosphatase</keyword>